<evidence type="ECO:0000256" key="7">
    <source>
        <dbReference type="RuleBase" id="RU362048"/>
    </source>
</evidence>
<evidence type="ECO:0000256" key="3">
    <source>
        <dbReference type="ARBA" id="ARBA00022475"/>
    </source>
</evidence>
<dbReference type="GO" id="GO:0005886">
    <property type="term" value="C:plasma membrane"/>
    <property type="evidence" value="ECO:0007669"/>
    <property type="project" value="UniProtKB-SubCell"/>
</dbReference>
<evidence type="ECO:0000256" key="6">
    <source>
        <dbReference type="ARBA" id="ARBA00023136"/>
    </source>
</evidence>
<feature type="transmembrane region" description="Helical" evidence="7">
    <location>
        <begin position="71"/>
        <end position="95"/>
    </location>
</feature>
<keyword evidence="4 7" id="KW-0812">Transmembrane</keyword>
<keyword evidence="6 7" id="KW-0472">Membrane</keyword>
<evidence type="ECO:0000313" key="9">
    <source>
        <dbReference type="Proteomes" id="UP000248021"/>
    </source>
</evidence>
<dbReference type="AlphaFoldDB" id="A0A2V3TZT8"/>
<reference evidence="8 9" key="1">
    <citation type="submission" date="2018-05" db="EMBL/GenBank/DDBJ databases">
        <title>Genomic Encyclopedia of Type Strains, Phase IV (KMG-IV): sequencing the most valuable type-strain genomes for metagenomic binning, comparative biology and taxonomic classification.</title>
        <authorList>
            <person name="Goeker M."/>
        </authorList>
    </citation>
    <scope>NUCLEOTIDE SEQUENCE [LARGE SCALE GENOMIC DNA]</scope>
    <source>
        <strain evidence="8 9">DSM 6462</strain>
    </source>
</reference>
<sequence length="142" mass="15368">MLETTSVLSMFTFSFASMFAMVNPIGMTPVFLEQTQGRSLSERHSLAYQVAAYGATLLVLTLFFESYVLYFFGVSLADIQVAGGLFVFYTAWTMLVAPPARTLDQKDISAIGGDIAFFPLTIPITAGAGSLAVTLSLSRNRV</sequence>
<keyword evidence="3" id="KW-1003">Cell membrane</keyword>
<protein>
    <recommendedName>
        <fullName evidence="7">UPF0056 membrane protein</fullName>
    </recommendedName>
</protein>
<feature type="transmembrane region" description="Helical" evidence="7">
    <location>
        <begin position="46"/>
        <end position="64"/>
    </location>
</feature>
<evidence type="ECO:0000256" key="2">
    <source>
        <dbReference type="ARBA" id="ARBA00009784"/>
    </source>
</evidence>
<proteinExistence type="inferred from homology"/>
<dbReference type="PANTHER" id="PTHR33508">
    <property type="entry name" value="UPF0056 MEMBRANE PROTEIN YHCE"/>
    <property type="match status" value="1"/>
</dbReference>
<organism evidence="8 9">
    <name type="scientific">Chelatococcus asaccharovorans</name>
    <dbReference type="NCBI Taxonomy" id="28210"/>
    <lineage>
        <taxon>Bacteria</taxon>
        <taxon>Pseudomonadati</taxon>
        <taxon>Pseudomonadota</taxon>
        <taxon>Alphaproteobacteria</taxon>
        <taxon>Hyphomicrobiales</taxon>
        <taxon>Chelatococcaceae</taxon>
        <taxon>Chelatococcus</taxon>
    </lineage>
</organism>
<feature type="transmembrane region" description="Helical" evidence="7">
    <location>
        <begin position="115"/>
        <end position="137"/>
    </location>
</feature>
<dbReference type="PANTHER" id="PTHR33508:SF1">
    <property type="entry name" value="UPF0056 MEMBRANE PROTEIN YHCE"/>
    <property type="match status" value="1"/>
</dbReference>
<comment type="similarity">
    <text evidence="2 7">Belongs to the UPF0056 (MarC) family.</text>
</comment>
<feature type="transmembrane region" description="Helical" evidence="7">
    <location>
        <begin position="7"/>
        <end position="26"/>
    </location>
</feature>
<evidence type="ECO:0000313" key="8">
    <source>
        <dbReference type="EMBL" id="PXW54667.1"/>
    </source>
</evidence>
<gene>
    <name evidence="8" type="ORF">C7450_111199</name>
</gene>
<name>A0A2V3TZT8_9HYPH</name>
<dbReference type="Pfam" id="PF01914">
    <property type="entry name" value="MarC"/>
    <property type="match status" value="1"/>
</dbReference>
<accession>A0A2V3TZT8</accession>
<dbReference type="RefSeq" id="WP_170147419.1">
    <property type="nucleotide sequence ID" value="NZ_JAHBRY010000001.1"/>
</dbReference>
<dbReference type="EMBL" id="QJJK01000011">
    <property type="protein sequence ID" value="PXW54667.1"/>
    <property type="molecule type" value="Genomic_DNA"/>
</dbReference>
<comment type="subcellular location">
    <subcellularLocation>
        <location evidence="1 7">Cell membrane</location>
        <topology evidence="1 7">Multi-pass membrane protein</topology>
    </subcellularLocation>
</comment>
<keyword evidence="9" id="KW-1185">Reference proteome</keyword>
<comment type="caution">
    <text evidence="8">The sequence shown here is derived from an EMBL/GenBank/DDBJ whole genome shotgun (WGS) entry which is preliminary data.</text>
</comment>
<comment type="caution">
    <text evidence="7">Lacks conserved residue(s) required for the propagation of feature annotation.</text>
</comment>
<evidence type="ECO:0000256" key="5">
    <source>
        <dbReference type="ARBA" id="ARBA00022989"/>
    </source>
</evidence>
<evidence type="ECO:0000256" key="4">
    <source>
        <dbReference type="ARBA" id="ARBA00022692"/>
    </source>
</evidence>
<evidence type="ECO:0000256" key="1">
    <source>
        <dbReference type="ARBA" id="ARBA00004651"/>
    </source>
</evidence>
<dbReference type="Proteomes" id="UP000248021">
    <property type="component" value="Unassembled WGS sequence"/>
</dbReference>
<keyword evidence="5 7" id="KW-1133">Transmembrane helix</keyword>
<dbReference type="InterPro" id="IPR002771">
    <property type="entry name" value="Multi_antbiot-R_MarC"/>
</dbReference>